<comment type="function">
    <text evidence="1">Mitochondrial intermembrane chaperone that participates in the import and insertion of some multi-pass transmembrane proteins into the mitochondrial inner membrane. Also required for the transfer of beta-barrel precursors from the TOM complex to the sorting and assembly machinery (SAM complex) of the outer membrane. Acts as a chaperone-like protein that protects the hydrophobic precursors from aggregation and guide them through the mitochondrial intermembrane space.</text>
</comment>
<dbReference type="SUPFAM" id="SSF144122">
    <property type="entry name" value="Tim10-like"/>
    <property type="match status" value="1"/>
</dbReference>
<keyword evidence="1" id="KW-0653">Protein transport</keyword>
<keyword evidence="1" id="KW-1015">Disulfide bond</keyword>
<keyword evidence="1" id="KW-0496">Mitochondrion</keyword>
<keyword evidence="1" id="KW-0999">Mitochondrion inner membrane</keyword>
<keyword evidence="4" id="KW-1185">Reference proteome</keyword>
<dbReference type="GO" id="GO:0005743">
    <property type="term" value="C:mitochondrial inner membrane"/>
    <property type="evidence" value="ECO:0007669"/>
    <property type="project" value="UniProtKB-SubCell"/>
</dbReference>
<comment type="subunit">
    <text evidence="1">Heterohexamer.</text>
</comment>
<comment type="subcellular location">
    <subcellularLocation>
        <location evidence="1">Mitochondrion inner membrane</location>
        <topology evidence="1">Peripheral membrane protein</topology>
        <orientation evidence="1">Intermembrane side</orientation>
    </subcellularLocation>
</comment>
<name>Q23MA2_TETTS</name>
<feature type="domain" description="Tim10-like" evidence="2">
    <location>
        <begin position="27"/>
        <end position="68"/>
    </location>
</feature>
<evidence type="ECO:0000259" key="2">
    <source>
        <dbReference type="Pfam" id="PF02953"/>
    </source>
</evidence>
<keyword evidence="1" id="KW-0472">Membrane</keyword>
<dbReference type="AlphaFoldDB" id="Q23MA2"/>
<dbReference type="InterPro" id="IPR004217">
    <property type="entry name" value="Tim10-like"/>
</dbReference>
<dbReference type="InParanoid" id="Q23MA2"/>
<dbReference type="HOGENOM" id="CLU_2872610_0_0_1"/>
<evidence type="ECO:0000313" key="3">
    <source>
        <dbReference type="EMBL" id="EAR97737.2"/>
    </source>
</evidence>
<gene>
    <name evidence="3" type="ORF">TTHERM_00621570</name>
</gene>
<proteinExistence type="inferred from homology"/>
<dbReference type="EMBL" id="GG662661">
    <property type="protein sequence ID" value="EAR97737.2"/>
    <property type="molecule type" value="Genomic_DNA"/>
</dbReference>
<dbReference type="GO" id="GO:0015031">
    <property type="term" value="P:protein transport"/>
    <property type="evidence" value="ECO:0007669"/>
    <property type="project" value="UniProtKB-KW"/>
</dbReference>
<dbReference type="Proteomes" id="UP000009168">
    <property type="component" value="Unassembled WGS sequence"/>
</dbReference>
<comment type="domain">
    <text evidence="1">The twin CX3C motif contains 4 conserved Cys residues that form 2 disulfide bonds in the mitochondrial intermembrane space.</text>
</comment>
<sequence>MQEFDESRYNIPSIKVTPYSSQFLEHKRCFEICARDMTKNQLDEKEQLCAKNCLSKHFQAQVFLSQKMYSEFVKQLQMSPEYQKAFAKSGDGPNFNVKTK</sequence>
<keyword evidence="1" id="KW-0811">Translocation</keyword>
<comment type="similarity">
    <text evidence="1">Belongs to the small Tim family.</text>
</comment>
<dbReference type="GeneID" id="7826271"/>
<dbReference type="Gene3D" id="1.10.287.810">
    <property type="entry name" value="Mitochondrial import inner membrane translocase subunit tim13 like domains"/>
    <property type="match status" value="1"/>
</dbReference>
<dbReference type="Pfam" id="PF02953">
    <property type="entry name" value="zf-Tim10_DDP"/>
    <property type="match status" value="1"/>
</dbReference>
<evidence type="ECO:0000256" key="1">
    <source>
        <dbReference type="RuleBase" id="RU367043"/>
    </source>
</evidence>
<protein>
    <recommendedName>
        <fullName evidence="1">Mitochondrial import inner membrane translocase subunit</fullName>
    </recommendedName>
</protein>
<dbReference type="InterPro" id="IPR035427">
    <property type="entry name" value="Tim10-like_dom_sf"/>
</dbReference>
<accession>Q23MA2</accession>
<reference evidence="4" key="1">
    <citation type="journal article" date="2006" name="PLoS Biol.">
        <title>Macronuclear genome sequence of the ciliate Tetrahymena thermophila, a model eukaryote.</title>
        <authorList>
            <person name="Eisen J.A."/>
            <person name="Coyne R.S."/>
            <person name="Wu M."/>
            <person name="Wu D."/>
            <person name="Thiagarajan M."/>
            <person name="Wortman J.R."/>
            <person name="Badger J.H."/>
            <person name="Ren Q."/>
            <person name="Amedeo P."/>
            <person name="Jones K.M."/>
            <person name="Tallon L.J."/>
            <person name="Delcher A.L."/>
            <person name="Salzberg S.L."/>
            <person name="Silva J.C."/>
            <person name="Haas B.J."/>
            <person name="Majoros W.H."/>
            <person name="Farzad M."/>
            <person name="Carlton J.M."/>
            <person name="Smith R.K. Jr."/>
            <person name="Garg J."/>
            <person name="Pearlman R.E."/>
            <person name="Karrer K.M."/>
            <person name="Sun L."/>
            <person name="Manning G."/>
            <person name="Elde N.C."/>
            <person name="Turkewitz A.P."/>
            <person name="Asai D.J."/>
            <person name="Wilkes D.E."/>
            <person name="Wang Y."/>
            <person name="Cai H."/>
            <person name="Collins K."/>
            <person name="Stewart B.A."/>
            <person name="Lee S.R."/>
            <person name="Wilamowska K."/>
            <person name="Weinberg Z."/>
            <person name="Ruzzo W.L."/>
            <person name="Wloga D."/>
            <person name="Gaertig J."/>
            <person name="Frankel J."/>
            <person name="Tsao C.-C."/>
            <person name="Gorovsky M.A."/>
            <person name="Keeling P.J."/>
            <person name="Waller R.F."/>
            <person name="Patron N.J."/>
            <person name="Cherry J.M."/>
            <person name="Stover N.A."/>
            <person name="Krieger C.J."/>
            <person name="del Toro C."/>
            <person name="Ryder H.F."/>
            <person name="Williamson S.C."/>
            <person name="Barbeau R.A."/>
            <person name="Hamilton E.P."/>
            <person name="Orias E."/>
        </authorList>
    </citation>
    <scope>NUCLEOTIDE SEQUENCE [LARGE SCALE GENOMIC DNA]</scope>
    <source>
        <strain evidence="4">SB210</strain>
    </source>
</reference>
<dbReference type="KEGG" id="tet:TTHERM_00621570"/>
<dbReference type="RefSeq" id="XP_001017982.2">
    <property type="nucleotide sequence ID" value="XM_001017982.2"/>
</dbReference>
<keyword evidence="1" id="KW-0143">Chaperone</keyword>
<organism evidence="3 4">
    <name type="scientific">Tetrahymena thermophila (strain SB210)</name>
    <dbReference type="NCBI Taxonomy" id="312017"/>
    <lineage>
        <taxon>Eukaryota</taxon>
        <taxon>Sar</taxon>
        <taxon>Alveolata</taxon>
        <taxon>Ciliophora</taxon>
        <taxon>Intramacronucleata</taxon>
        <taxon>Oligohymenophorea</taxon>
        <taxon>Hymenostomatida</taxon>
        <taxon>Tetrahymenina</taxon>
        <taxon>Tetrahymenidae</taxon>
        <taxon>Tetrahymena</taxon>
    </lineage>
</organism>
<evidence type="ECO:0000313" key="4">
    <source>
        <dbReference type="Proteomes" id="UP000009168"/>
    </source>
</evidence>
<keyword evidence="1" id="KW-0813">Transport</keyword>